<feature type="region of interest" description="Disordered" evidence="2">
    <location>
        <begin position="1"/>
        <end position="23"/>
    </location>
</feature>
<reference evidence="3" key="2">
    <citation type="submission" date="2020-05" db="EMBL/GenBank/DDBJ databases">
        <authorList>
            <person name="Kim H.-S."/>
            <person name="Proctor R.H."/>
            <person name="Brown D.W."/>
        </authorList>
    </citation>
    <scope>NUCLEOTIDE SEQUENCE</scope>
    <source>
        <strain evidence="3">NRRL 20472</strain>
    </source>
</reference>
<feature type="coiled-coil region" evidence="1">
    <location>
        <begin position="58"/>
        <end position="92"/>
    </location>
</feature>
<dbReference type="EMBL" id="JABEXW010000910">
    <property type="protein sequence ID" value="KAF4951636.1"/>
    <property type="molecule type" value="Genomic_DNA"/>
</dbReference>
<name>A0A8H4T5E6_9HYPO</name>
<dbReference type="AlphaFoldDB" id="A0A8H4T5E6"/>
<evidence type="ECO:0000313" key="3">
    <source>
        <dbReference type="EMBL" id="KAF4951636.1"/>
    </source>
</evidence>
<dbReference type="GO" id="GO:0008270">
    <property type="term" value="F:zinc ion binding"/>
    <property type="evidence" value="ECO:0007669"/>
    <property type="project" value="InterPro"/>
</dbReference>
<dbReference type="SUPFAM" id="SSF57756">
    <property type="entry name" value="Retrovirus zinc finger-like domains"/>
    <property type="match status" value="1"/>
</dbReference>
<protein>
    <recommendedName>
        <fullName evidence="5">CCHC-type domain-containing protein</fullName>
    </recommendedName>
</protein>
<reference evidence="3" key="1">
    <citation type="journal article" date="2020" name="BMC Genomics">
        <title>Correction to: Identification and distribution of gene clusters required for synthesis of sphingolipid metabolism inhibitors in diverse species of the filamentous fungus Fusarium.</title>
        <authorList>
            <person name="Kim H.S."/>
            <person name="Lohmar J.M."/>
            <person name="Busman M."/>
            <person name="Brown D.W."/>
            <person name="Naumann T.A."/>
            <person name="Divon H.H."/>
            <person name="Lysoe E."/>
            <person name="Uhlig S."/>
            <person name="Proctor R.H."/>
        </authorList>
    </citation>
    <scope>NUCLEOTIDE SEQUENCE</scope>
    <source>
        <strain evidence="3">NRRL 20472</strain>
    </source>
</reference>
<evidence type="ECO:0000256" key="2">
    <source>
        <dbReference type="SAM" id="MobiDB-lite"/>
    </source>
</evidence>
<sequence length="100" mass="11428">MPTLREQAEAAATETKRSAPTSRKFCHRCGEQDHPEGQCPKKAEEKHRLRAEGVALAQVVMNAEVVQAKQEVAELKKENRELKRKVYNLEENMEAVLTWL</sequence>
<accession>A0A8H4T5E6</accession>
<comment type="caution">
    <text evidence="3">The sequence shown here is derived from an EMBL/GenBank/DDBJ whole genome shotgun (WGS) entry which is preliminary data.</text>
</comment>
<evidence type="ECO:0000256" key="1">
    <source>
        <dbReference type="SAM" id="Coils"/>
    </source>
</evidence>
<organism evidence="3 4">
    <name type="scientific">Fusarium sarcochroum</name>
    <dbReference type="NCBI Taxonomy" id="1208366"/>
    <lineage>
        <taxon>Eukaryota</taxon>
        <taxon>Fungi</taxon>
        <taxon>Dikarya</taxon>
        <taxon>Ascomycota</taxon>
        <taxon>Pezizomycotina</taxon>
        <taxon>Sordariomycetes</taxon>
        <taxon>Hypocreomycetidae</taxon>
        <taxon>Hypocreales</taxon>
        <taxon>Nectriaceae</taxon>
        <taxon>Fusarium</taxon>
        <taxon>Fusarium lateritium species complex</taxon>
    </lineage>
</organism>
<dbReference type="Proteomes" id="UP000622797">
    <property type="component" value="Unassembled WGS sequence"/>
</dbReference>
<proteinExistence type="predicted"/>
<keyword evidence="4" id="KW-1185">Reference proteome</keyword>
<dbReference type="InterPro" id="IPR036875">
    <property type="entry name" value="Znf_CCHC_sf"/>
</dbReference>
<gene>
    <name evidence="3" type="ORF">FSARC_12865</name>
</gene>
<dbReference type="GO" id="GO:0003676">
    <property type="term" value="F:nucleic acid binding"/>
    <property type="evidence" value="ECO:0007669"/>
    <property type="project" value="InterPro"/>
</dbReference>
<keyword evidence="1" id="KW-0175">Coiled coil</keyword>
<evidence type="ECO:0008006" key="5">
    <source>
        <dbReference type="Google" id="ProtNLM"/>
    </source>
</evidence>
<evidence type="ECO:0000313" key="4">
    <source>
        <dbReference type="Proteomes" id="UP000622797"/>
    </source>
</evidence>